<accession>F7X1Z2</accession>
<proteinExistence type="predicted"/>
<dbReference type="PATRIC" id="fig|707241.3.peg.921"/>
<dbReference type="Proteomes" id="UP000009045">
    <property type="component" value="Chromosome"/>
</dbReference>
<reference evidence="1 2" key="1">
    <citation type="journal article" date="2011" name="J. Biotechnol.">
        <title>The complete genome sequence of the dominant Sinorhizobium meliloti field isolate SM11 extends the S. meliloti pan-genome.</title>
        <authorList>
            <person name="Schneiker-Bekel S."/>
            <person name="Wibberg D."/>
            <person name="Bekel T."/>
            <person name="Blom J."/>
            <person name="Linke B."/>
            <person name="Neuweger H."/>
            <person name="Stiens M."/>
            <person name="Vorholter F.J."/>
            <person name="Weidner S."/>
            <person name="Goesmann A."/>
            <person name="Puhler A."/>
            <person name="Schluter A."/>
        </authorList>
    </citation>
    <scope>NUCLEOTIDE SEQUENCE [LARGE SCALE GENOMIC DNA]</scope>
    <source>
        <strain evidence="1 2">SM11</strain>
    </source>
</reference>
<dbReference type="EMBL" id="CP001830">
    <property type="protein sequence ID" value="AEH78156.1"/>
    <property type="molecule type" value="Genomic_DNA"/>
</dbReference>
<sequence>MAQHDQIIADAAGLAFRNDINAALAALFSSSSGAAEPTVKAAGQLWFNSSSGVLQVRNSANTAWQSLTGSLGGSITVSSPMTFTGTSAGVGTGLIAVQDARTTVGEEGNAVFAINKQNSATHGLMLGNDGNGAALIGNNNAALRFGKWVSGVFTEYLNMNTSGAFELSGGLVIDPPSAVMGLQIGQSDAHSGRLFLTSTSLSWALVAWDTDQALTITSGGTYGTSTGTTRAKFYPTGVLSVGSYMDALSFQVSAGFNGVRRGLFQAKTTAGGGVAYVQSFDDTGTIDAQLELSNTTLNFRQLTNQPTTQVFRMTEADGQRRLDMYWDANYGLVIYARDTLGAAIGYIAIRATGELVFYNGTTTADVLTAANYPAASMTSTGNSVAQRDAMGDIHARLFRSEYDPTNSTIGFIMTQVDTVSNNYIRPSTPAQVAAVLDGLVGAEVYTGTSTTNTSFPIGSMVATHCTGVKARNSTVIVCIDTVNSQRFIETGMSGAGAALAGTWRARGKTDEGEHIYLLQRAA</sequence>
<protein>
    <submittedName>
        <fullName evidence="1">Phage tail protein</fullName>
    </submittedName>
</protein>
<name>F7X1Z2_SINMM</name>
<evidence type="ECO:0000313" key="2">
    <source>
        <dbReference type="Proteomes" id="UP000009045"/>
    </source>
</evidence>
<gene>
    <name evidence="1" type="ordered locus">SM11_chr0879</name>
</gene>
<dbReference type="KEGG" id="smx:SM11_chr0879"/>
<dbReference type="AlphaFoldDB" id="F7X1Z2"/>
<dbReference type="RefSeq" id="WP_014529164.1">
    <property type="nucleotide sequence ID" value="NC_017325.1"/>
</dbReference>
<organism evidence="1 2">
    <name type="scientific">Sinorhizobium meliloti (strain SM11)</name>
    <dbReference type="NCBI Taxonomy" id="707241"/>
    <lineage>
        <taxon>Bacteria</taxon>
        <taxon>Pseudomonadati</taxon>
        <taxon>Pseudomonadota</taxon>
        <taxon>Alphaproteobacteria</taxon>
        <taxon>Hyphomicrobiales</taxon>
        <taxon>Rhizobiaceae</taxon>
        <taxon>Sinorhizobium/Ensifer group</taxon>
        <taxon>Sinorhizobium</taxon>
    </lineage>
</organism>
<evidence type="ECO:0000313" key="1">
    <source>
        <dbReference type="EMBL" id="AEH78156.1"/>
    </source>
</evidence>
<dbReference type="HOGENOM" id="CLU_521661_0_0_5"/>